<dbReference type="PANTHER" id="PTHR31756:SF3">
    <property type="entry name" value="PYRUVATE, PHOSPHATE DIKINASE REGULATORY PROTEIN 1, CHLOROPLASTIC"/>
    <property type="match status" value="1"/>
</dbReference>
<dbReference type="PANTHER" id="PTHR31756">
    <property type="entry name" value="PYRUVATE, PHOSPHATE DIKINASE REGULATORY PROTEIN 1, CHLOROPLASTIC"/>
    <property type="match status" value="1"/>
</dbReference>
<proteinExistence type="inferred from homology"/>
<evidence type="ECO:0000256" key="3">
    <source>
        <dbReference type="ARBA" id="ARBA00022741"/>
    </source>
</evidence>
<evidence type="ECO:0000256" key="2">
    <source>
        <dbReference type="ARBA" id="ARBA00022679"/>
    </source>
</evidence>
<dbReference type="EMBL" id="NSIT01000091">
    <property type="protein sequence ID" value="PJE79159.1"/>
    <property type="molecule type" value="Genomic_DNA"/>
</dbReference>
<dbReference type="NCBIfam" id="NF003742">
    <property type="entry name" value="PRK05339.1"/>
    <property type="match status" value="1"/>
</dbReference>
<sequence>MQRNVFFISDGTGITAESFGQSLLTQFDDLTYKPMTLPYVNDRVKAAEALAYIQSVMAEDGNTTLPILFMTVVNDDVRTVLNQCHAYTVDLCATFMPGLEKEIGQHALNKMGRKRANCSSESYHRRIEAVQFALDNDDGAGTRHYNKADIILLGASRSGKTPTCIYLGLQFGIFAANYPITEEDLEVGNDLPKSLLPYRSKLFGMTIDANRLADIRQERKPDSRYASVRQCYHEIRCIERIYQQESIGYINTSNYSVEEIATRIMAQTHLERRLK</sequence>
<dbReference type="HAMAP" id="MF_01062">
    <property type="entry name" value="PSRP"/>
    <property type="match status" value="1"/>
</dbReference>
<dbReference type="Pfam" id="PF03618">
    <property type="entry name" value="Kinase-PPPase"/>
    <property type="match status" value="1"/>
</dbReference>
<comment type="caution">
    <text evidence="5">The sequence shown here is derived from an EMBL/GenBank/DDBJ whole genome shotgun (WGS) entry which is preliminary data.</text>
</comment>
<dbReference type="InterPro" id="IPR005177">
    <property type="entry name" value="Kinase-pyrophosphorylase"/>
</dbReference>
<keyword evidence="3" id="KW-0547">Nucleotide-binding</keyword>
<protein>
    <submittedName>
        <fullName evidence="5">Phosphoenolpyruvate synthase regulatory protein</fullName>
        <ecNumber evidence="5">2.7.11.33</ecNumber>
    </submittedName>
</protein>
<dbReference type="GO" id="GO:0005524">
    <property type="term" value="F:ATP binding"/>
    <property type="evidence" value="ECO:0007669"/>
    <property type="project" value="InterPro"/>
</dbReference>
<dbReference type="AlphaFoldDB" id="A0A2H9T7J0"/>
<evidence type="ECO:0000256" key="4">
    <source>
        <dbReference type="ARBA" id="ARBA00022777"/>
    </source>
</evidence>
<evidence type="ECO:0000313" key="5">
    <source>
        <dbReference type="EMBL" id="PJE79159.1"/>
    </source>
</evidence>
<evidence type="ECO:0000256" key="1">
    <source>
        <dbReference type="ARBA" id="ARBA00022527"/>
    </source>
</evidence>
<name>A0A2H9T7J0_9ZZZZ</name>
<gene>
    <name evidence="5" type="primary">ppsR</name>
    <name evidence="5" type="ORF">CI610_01878</name>
</gene>
<keyword evidence="1" id="KW-0723">Serine/threonine-protein kinase</keyword>
<dbReference type="EC" id="2.7.11.33" evidence="5"/>
<keyword evidence="5" id="KW-0670">Pyruvate</keyword>
<keyword evidence="4" id="KW-0418">Kinase</keyword>
<dbReference type="InterPro" id="IPR026530">
    <property type="entry name" value="PSRP"/>
</dbReference>
<organism evidence="5">
    <name type="scientific">invertebrate metagenome</name>
    <dbReference type="NCBI Taxonomy" id="1711999"/>
    <lineage>
        <taxon>unclassified sequences</taxon>
        <taxon>metagenomes</taxon>
        <taxon>organismal metagenomes</taxon>
    </lineage>
</organism>
<accession>A0A2H9T7J0</accession>
<reference evidence="5" key="1">
    <citation type="journal article" date="2017" name="Appl. Environ. Microbiol.">
        <title>Molecular characterization of an Endozoicomonas-like organism causing infection in king scallop Pecten maximus L.</title>
        <authorList>
            <person name="Cano I."/>
            <person name="van Aerle R."/>
            <person name="Ross S."/>
            <person name="Verner-Jeffreys D.W."/>
            <person name="Paley R.K."/>
            <person name="Rimmer G."/>
            <person name="Ryder D."/>
            <person name="Hooper P."/>
            <person name="Stone D."/>
            <person name="Feist S.W."/>
        </authorList>
    </citation>
    <scope>NUCLEOTIDE SEQUENCE</scope>
</reference>
<keyword evidence="2 5" id="KW-0808">Transferase</keyword>
<dbReference type="GO" id="GO:0004674">
    <property type="term" value="F:protein serine/threonine kinase activity"/>
    <property type="evidence" value="ECO:0007669"/>
    <property type="project" value="UniProtKB-KW"/>
</dbReference>